<feature type="domain" description="DUF695" evidence="1">
    <location>
        <begin position="238"/>
        <end position="362"/>
    </location>
</feature>
<comment type="caution">
    <text evidence="2">The sequence shown here is derived from an EMBL/GenBank/DDBJ whole genome shotgun (WGS) entry which is preliminary data.</text>
</comment>
<dbReference type="EMBL" id="JABANE010000098">
    <property type="protein sequence ID" value="NME71433.1"/>
    <property type="molecule type" value="Genomic_DNA"/>
</dbReference>
<evidence type="ECO:0000259" key="1">
    <source>
        <dbReference type="Pfam" id="PF05117"/>
    </source>
</evidence>
<evidence type="ECO:0000313" key="3">
    <source>
        <dbReference type="Proteomes" id="UP000576082"/>
    </source>
</evidence>
<gene>
    <name evidence="2" type="ORF">HHU12_25935</name>
</gene>
<sequence>MSFIKNIFSQKDAPINTYQDFWDWFMENEKDFHKVISTKGDIEAKFFEKLHPKLKELNEGFWYSCGMHDENTAELIITPEGVVKNIVFVEELIKEAPALDNWKFTALKQAEEIDGQTINIGGHVIGADSLSFYPVEHKKYPDEIDIVITYKNYKKEDEDLITNGVYIFLDILLGELNSICIIDNLKIISEENVDQELIPISKLPSYLVWREKEFVEKYNGLRYNTDNDNFAGLNGTVNGELPLIALLNTDLLKWDAKASHPWVSIIEFTYDGGENSGLPSDEDYKLLDEIEDEITALLKDSEGYLNVGRQTAENTREIYFACHDFRLPSKVFKEIEEKYTDQFEIDYSIYKDKYWQTFNRFLVS</sequence>
<organism evidence="2 3">
    <name type="scientific">Flammeovirga aprica JL-4</name>
    <dbReference type="NCBI Taxonomy" id="694437"/>
    <lineage>
        <taxon>Bacteria</taxon>
        <taxon>Pseudomonadati</taxon>
        <taxon>Bacteroidota</taxon>
        <taxon>Cytophagia</taxon>
        <taxon>Cytophagales</taxon>
        <taxon>Flammeovirgaceae</taxon>
        <taxon>Flammeovirga</taxon>
    </lineage>
</organism>
<protein>
    <submittedName>
        <fullName evidence="2">DUF695 domain-containing protein</fullName>
    </submittedName>
</protein>
<dbReference type="AlphaFoldDB" id="A0A7X9RZ51"/>
<keyword evidence="3" id="KW-1185">Reference proteome</keyword>
<proteinExistence type="predicted"/>
<accession>A0A7X9RZ51</accession>
<name>A0A7X9RZ51_9BACT</name>
<dbReference type="InterPro" id="IPR016097">
    <property type="entry name" value="DUF695"/>
</dbReference>
<dbReference type="Pfam" id="PF05117">
    <property type="entry name" value="DUF695"/>
    <property type="match status" value="1"/>
</dbReference>
<dbReference type="RefSeq" id="WP_169659648.1">
    <property type="nucleotide sequence ID" value="NZ_JABANE010000098.1"/>
</dbReference>
<evidence type="ECO:0000313" key="2">
    <source>
        <dbReference type="EMBL" id="NME71433.1"/>
    </source>
</evidence>
<dbReference type="Proteomes" id="UP000576082">
    <property type="component" value="Unassembled WGS sequence"/>
</dbReference>
<reference evidence="2 3" key="1">
    <citation type="submission" date="2020-04" db="EMBL/GenBank/DDBJ databases">
        <title>Flammeovirga sp. SR4, a novel species isolated from seawater.</title>
        <authorList>
            <person name="Wang X."/>
        </authorList>
    </citation>
    <scope>NUCLEOTIDE SEQUENCE [LARGE SCALE GENOMIC DNA]</scope>
    <source>
        <strain evidence="2 3">ATCC 23126</strain>
    </source>
</reference>